<dbReference type="GO" id="GO:0006355">
    <property type="term" value="P:regulation of DNA-templated transcription"/>
    <property type="evidence" value="ECO:0007669"/>
    <property type="project" value="InterPro"/>
</dbReference>
<accession>A0A1H7XMN5</accession>
<organism evidence="8 9">
    <name type="scientific">Phocoenobacter skyensis</name>
    <dbReference type="NCBI Taxonomy" id="97481"/>
    <lineage>
        <taxon>Bacteria</taxon>
        <taxon>Pseudomonadati</taxon>
        <taxon>Pseudomonadota</taxon>
        <taxon>Gammaproteobacteria</taxon>
        <taxon>Pasteurellales</taxon>
        <taxon>Pasteurellaceae</taxon>
        <taxon>Phocoenobacter</taxon>
    </lineage>
</organism>
<dbReference type="Pfam" id="PF17206">
    <property type="entry name" value="SeqA_N"/>
    <property type="match status" value="1"/>
</dbReference>
<evidence type="ECO:0000313" key="9">
    <source>
        <dbReference type="Proteomes" id="UP000198883"/>
    </source>
</evidence>
<name>A0A1H7XMN5_9PAST</name>
<dbReference type="OrthoDB" id="5591069at2"/>
<dbReference type="GO" id="GO:0003677">
    <property type="term" value="F:DNA binding"/>
    <property type="evidence" value="ECO:0007669"/>
    <property type="project" value="UniProtKB-KW"/>
</dbReference>
<comment type="similarity">
    <text evidence="4">Belongs to the SeqA family.</text>
</comment>
<dbReference type="SUPFAM" id="SSF47598">
    <property type="entry name" value="Ribbon-helix-helix"/>
    <property type="match status" value="1"/>
</dbReference>
<dbReference type="EMBL" id="JASAVS010000022">
    <property type="protein sequence ID" value="MDP8086078.1"/>
    <property type="molecule type" value="Genomic_DNA"/>
</dbReference>
<reference evidence="9" key="1">
    <citation type="submission" date="2016-10" db="EMBL/GenBank/DDBJ databases">
        <authorList>
            <person name="Varghese N."/>
            <person name="Submissions S."/>
        </authorList>
    </citation>
    <scope>NUCLEOTIDE SEQUENCE [LARGE SCALE GENOMIC DNA]</scope>
    <source>
        <strain evidence="9">DSM 24204</strain>
    </source>
</reference>
<evidence type="ECO:0000259" key="6">
    <source>
        <dbReference type="Pfam" id="PF17206"/>
    </source>
</evidence>
<dbReference type="Gene3D" id="1.10.1220.10">
    <property type="entry name" value="Met repressor-like"/>
    <property type="match status" value="1"/>
</dbReference>
<dbReference type="GO" id="GO:0005737">
    <property type="term" value="C:cytoplasm"/>
    <property type="evidence" value="ECO:0007669"/>
    <property type="project" value="UniProtKB-SubCell"/>
</dbReference>
<dbReference type="NCBIfam" id="NF008389">
    <property type="entry name" value="PRK11187.1"/>
    <property type="match status" value="1"/>
</dbReference>
<dbReference type="Proteomes" id="UP000198883">
    <property type="component" value="Unassembled WGS sequence"/>
</dbReference>
<evidence type="ECO:0000259" key="5">
    <source>
        <dbReference type="Pfam" id="PF03925"/>
    </source>
</evidence>
<evidence type="ECO:0000313" key="10">
    <source>
        <dbReference type="Proteomes" id="UP001224812"/>
    </source>
</evidence>
<dbReference type="SUPFAM" id="SSF82808">
    <property type="entry name" value="Replication modulator SeqA, C-terminal DNA-binding domain"/>
    <property type="match status" value="1"/>
</dbReference>
<evidence type="ECO:0000313" key="7">
    <source>
        <dbReference type="EMBL" id="MDP8086078.1"/>
    </source>
</evidence>
<dbReference type="Gene3D" id="1.20.1380.10">
    <property type="entry name" value="Replication modulator SeqA, C-terminal DNA-binding domain"/>
    <property type="match status" value="1"/>
</dbReference>
<evidence type="ECO:0000256" key="4">
    <source>
        <dbReference type="PIRNR" id="PIRNR019401"/>
    </source>
</evidence>
<evidence type="ECO:0000256" key="3">
    <source>
        <dbReference type="ARBA" id="ARBA00023125"/>
    </source>
</evidence>
<keyword evidence="10" id="KW-1185">Reference proteome</keyword>
<gene>
    <name evidence="7" type="primary">seqA</name>
    <name evidence="7" type="ORF">QJT92_09120</name>
    <name evidence="8" type="ORF">SAMN05444853_11346</name>
</gene>
<dbReference type="EMBL" id="FOBN01000013">
    <property type="protein sequence ID" value="SEM35040.1"/>
    <property type="molecule type" value="Genomic_DNA"/>
</dbReference>
<dbReference type="InterPro" id="IPR013321">
    <property type="entry name" value="Arc_rbn_hlx_hlx"/>
</dbReference>
<keyword evidence="3 4" id="KW-0238">DNA-binding</keyword>
<evidence type="ECO:0000256" key="1">
    <source>
        <dbReference type="ARBA" id="ARBA00022490"/>
    </source>
</evidence>
<feature type="domain" description="Replication modulator SeqA C-terminal DNA-binding" evidence="5">
    <location>
        <begin position="78"/>
        <end position="186"/>
    </location>
</feature>
<protein>
    <recommendedName>
        <fullName evidence="4">Negative modulator of initiation of replication</fullName>
    </recommendedName>
</protein>
<dbReference type="InterPro" id="IPR005621">
    <property type="entry name" value="SeqA"/>
</dbReference>
<dbReference type="InterPro" id="IPR036835">
    <property type="entry name" value="SeqA_DNA-bd_C_sf"/>
</dbReference>
<comment type="subcellular location">
    <subcellularLocation>
        <location evidence="4">Cytoplasm</location>
    </subcellularLocation>
</comment>
<proteinExistence type="inferred from homology"/>
<dbReference type="RefSeq" id="WP_090921938.1">
    <property type="nucleotide sequence ID" value="NZ_CP016180.1"/>
</dbReference>
<dbReference type="PIRSF" id="PIRSF019401">
    <property type="entry name" value="SeqA"/>
    <property type="match status" value="1"/>
</dbReference>
<evidence type="ECO:0000313" key="8">
    <source>
        <dbReference type="EMBL" id="SEM35040.1"/>
    </source>
</evidence>
<reference evidence="7 10" key="3">
    <citation type="journal article" date="2023" name="Front. Microbiol.">
        <title>Phylogeography and host specificity of Pasteurellaceae pathogenic to sea-farmed fish in the north-east Atlantic.</title>
        <authorList>
            <person name="Gulla S."/>
            <person name="Colquhoun D.J."/>
            <person name="Olsen A.B."/>
            <person name="Spilsberg B."/>
            <person name="Lagesen K."/>
            <person name="Aakesson C.P."/>
            <person name="Strom S."/>
            <person name="Manji F."/>
            <person name="Birkbeck T.H."/>
            <person name="Nilsen H.K."/>
        </authorList>
    </citation>
    <scope>NUCLEOTIDE SEQUENCE [LARGE SCALE GENOMIC DNA]</scope>
    <source>
        <strain evidence="7 10">VIO11850</strain>
    </source>
</reference>
<dbReference type="InterPro" id="IPR033761">
    <property type="entry name" value="SeqA_N"/>
</dbReference>
<keyword evidence="2 4" id="KW-0236">DNA replication inhibitor</keyword>
<dbReference type="Pfam" id="PF03925">
    <property type="entry name" value="SeqA"/>
    <property type="match status" value="1"/>
</dbReference>
<keyword evidence="1 4" id="KW-0963">Cytoplasm</keyword>
<comment type="function">
    <text evidence="4">Negative regulator of replication initiation, which contributes to regulation of DNA replication and ensures that replication initiation occurs exactly once per chromosome per cell cycle. Binds to pairs of hemimethylated GATC sequences in the oriC region, thus preventing assembly of replication proteins and re-initiation at newly replicated origins. Repression is relieved when the region becomes fully methylated.</text>
</comment>
<dbReference type="STRING" id="97481.SAMN05444853_11346"/>
<dbReference type="AlphaFoldDB" id="A0A1H7XMN5"/>
<reference evidence="8" key="2">
    <citation type="submission" date="2016-10" db="EMBL/GenBank/DDBJ databases">
        <authorList>
            <person name="de Groot N.N."/>
        </authorList>
    </citation>
    <scope>NUCLEOTIDE SEQUENCE [LARGE SCALE GENOMIC DNA]</scope>
    <source>
        <strain evidence="8">DSM 24204</strain>
    </source>
</reference>
<dbReference type="InterPro" id="IPR010985">
    <property type="entry name" value="Ribbon_hlx_hlx"/>
</dbReference>
<dbReference type="GO" id="GO:0032297">
    <property type="term" value="P:negative regulation of DNA-templated DNA replication initiation"/>
    <property type="evidence" value="ECO:0007669"/>
    <property type="project" value="InterPro"/>
</dbReference>
<dbReference type="GeneID" id="83544559"/>
<sequence>MKKIEVDDELYHYIASRTQSIGETASDILRRLLRLPAAPKPFVLIQEDMINELKSLVKESPKAKKEAQAKDLEFLLKHLDKVLKSSEFIDETKVVKRFLMILAALYFAAPQRFAYGTENIQGSERIYFAKDAETILSTGSGVRAKRIPDSPFWVITNNNTARKGLILVKLMEAMQVPEELIERIRAQFV</sequence>
<dbReference type="Proteomes" id="UP001224812">
    <property type="component" value="Unassembled WGS sequence"/>
</dbReference>
<feature type="domain" description="Negative modulator of initiation of replication SeqA N-terminal" evidence="6">
    <location>
        <begin position="1"/>
        <end position="36"/>
    </location>
</feature>
<evidence type="ECO:0000256" key="2">
    <source>
        <dbReference type="ARBA" id="ARBA00022880"/>
    </source>
</evidence>
<dbReference type="InterPro" id="IPR026577">
    <property type="entry name" value="SeqA_DNA-bd_C"/>
</dbReference>